<evidence type="ECO:0000313" key="2">
    <source>
        <dbReference type="EMBL" id="QJA71961.1"/>
    </source>
</evidence>
<accession>A0A6M3JS23</accession>
<protein>
    <submittedName>
        <fullName evidence="2">Uncharacterized protein</fullName>
    </submittedName>
</protein>
<keyword evidence="1" id="KW-1133">Transmembrane helix</keyword>
<keyword evidence="1" id="KW-0472">Membrane</keyword>
<name>A0A6M3JS23_9ZZZZ</name>
<sequence length="82" mass="9474">MTPTSYPTVKELIASIQQYMRIGVDYILMGGIRVSPGMSDNLPNGNKRLDQWLVHLVYHVLPLVTVYYVLQCPNHYAPLKWR</sequence>
<dbReference type="AlphaFoldDB" id="A0A6M3JS23"/>
<gene>
    <name evidence="2" type="ORF">MM415A02966_0013</name>
</gene>
<feature type="transmembrane region" description="Helical" evidence="1">
    <location>
        <begin position="52"/>
        <end position="70"/>
    </location>
</feature>
<evidence type="ECO:0000256" key="1">
    <source>
        <dbReference type="SAM" id="Phobius"/>
    </source>
</evidence>
<reference evidence="2" key="1">
    <citation type="submission" date="2020-03" db="EMBL/GenBank/DDBJ databases">
        <title>The deep terrestrial virosphere.</title>
        <authorList>
            <person name="Holmfeldt K."/>
            <person name="Nilsson E."/>
            <person name="Simone D."/>
            <person name="Lopez-Fernandez M."/>
            <person name="Wu X."/>
            <person name="de Brujin I."/>
            <person name="Lundin D."/>
            <person name="Andersson A."/>
            <person name="Bertilsson S."/>
            <person name="Dopson M."/>
        </authorList>
    </citation>
    <scope>NUCLEOTIDE SEQUENCE</scope>
    <source>
        <strain evidence="2">MM415A02966</strain>
    </source>
</reference>
<organism evidence="2">
    <name type="scientific">viral metagenome</name>
    <dbReference type="NCBI Taxonomy" id="1070528"/>
    <lineage>
        <taxon>unclassified sequences</taxon>
        <taxon>metagenomes</taxon>
        <taxon>organismal metagenomes</taxon>
    </lineage>
</organism>
<keyword evidence="1" id="KW-0812">Transmembrane</keyword>
<dbReference type="EMBL" id="MT141913">
    <property type="protein sequence ID" value="QJA71961.1"/>
    <property type="molecule type" value="Genomic_DNA"/>
</dbReference>
<proteinExistence type="predicted"/>